<accession>A0A4R6APG3</accession>
<dbReference type="InterPro" id="IPR007709">
    <property type="entry name" value="N-FG_amidohydro"/>
</dbReference>
<reference evidence="1 2" key="1">
    <citation type="submission" date="2019-03" db="EMBL/GenBank/DDBJ databases">
        <title>Rhodobacteraceae bacterium SM1902, a new member of the family Rhodobacteraceae isolated from Yantai.</title>
        <authorList>
            <person name="Sun Y."/>
        </authorList>
    </citation>
    <scope>NUCLEOTIDE SEQUENCE [LARGE SCALE GENOMIC DNA]</scope>
    <source>
        <strain evidence="1 2">SM1902</strain>
    </source>
</reference>
<dbReference type="AlphaFoldDB" id="A0A4R6APG3"/>
<dbReference type="SUPFAM" id="SSF53187">
    <property type="entry name" value="Zn-dependent exopeptidases"/>
    <property type="match status" value="1"/>
</dbReference>
<organism evidence="1 2">
    <name type="scientific">Meridianimarinicoccus aquatilis</name>
    <dbReference type="NCBI Taxonomy" id="2552766"/>
    <lineage>
        <taxon>Bacteria</taxon>
        <taxon>Pseudomonadati</taxon>
        <taxon>Pseudomonadota</taxon>
        <taxon>Alphaproteobacteria</taxon>
        <taxon>Rhodobacterales</taxon>
        <taxon>Paracoccaceae</taxon>
        <taxon>Meridianimarinicoccus</taxon>
    </lineage>
</organism>
<sequence>MRTATVLDERTLRSSEDAYMDLLIGDAPSLGAPLLLAKTPRAFVDLNRNTDELDSALIEGVRRSAHNPRVTSGLGVIPRVVAGGRAIYSGKMPLAEARRRIDQHWQPYHSALAALLATQRATFGRAVLVDCHSMPHEAIEGVNGGRGPLPDVVLGDRFGAAADGDVVDRIELALTAEGLRVARNTPFAGAFIAQRYGRPAQGMHVVQMEIDRALYMNEATLTQRPDFDDLRALMRRVMSDIVTIARPDIPLAAE</sequence>
<comment type="caution">
    <text evidence="1">The sequence shown here is derived from an EMBL/GenBank/DDBJ whole genome shotgun (WGS) entry which is preliminary data.</text>
</comment>
<dbReference type="GO" id="GO:0016787">
    <property type="term" value="F:hydrolase activity"/>
    <property type="evidence" value="ECO:0007669"/>
    <property type="project" value="UniProtKB-KW"/>
</dbReference>
<evidence type="ECO:0000313" key="1">
    <source>
        <dbReference type="EMBL" id="TDL85342.1"/>
    </source>
</evidence>
<name>A0A4R6APG3_9RHOB</name>
<keyword evidence="2" id="KW-1185">Reference proteome</keyword>
<protein>
    <submittedName>
        <fullName evidence="1">N-formylglutamate amidohydrolase</fullName>
    </submittedName>
</protein>
<dbReference type="OrthoDB" id="9802050at2"/>
<dbReference type="Gene3D" id="3.40.630.40">
    <property type="entry name" value="Zn-dependent exopeptidases"/>
    <property type="match status" value="1"/>
</dbReference>
<evidence type="ECO:0000313" key="2">
    <source>
        <dbReference type="Proteomes" id="UP000294562"/>
    </source>
</evidence>
<proteinExistence type="predicted"/>
<gene>
    <name evidence="1" type="ORF">E2L05_15930</name>
</gene>
<dbReference type="Proteomes" id="UP000294562">
    <property type="component" value="Unassembled WGS sequence"/>
</dbReference>
<dbReference type="EMBL" id="SMZO01000046">
    <property type="protein sequence ID" value="TDL85342.1"/>
    <property type="molecule type" value="Genomic_DNA"/>
</dbReference>
<dbReference type="Pfam" id="PF05013">
    <property type="entry name" value="FGase"/>
    <property type="match status" value="1"/>
</dbReference>
<keyword evidence="1" id="KW-0378">Hydrolase</keyword>